<keyword evidence="2" id="KW-1185">Reference proteome</keyword>
<dbReference type="EMBL" id="VKGK01000055">
    <property type="protein sequence ID" value="TRY10783.1"/>
    <property type="molecule type" value="Genomic_DNA"/>
</dbReference>
<evidence type="ECO:0000313" key="1">
    <source>
        <dbReference type="EMBL" id="TRY10783.1"/>
    </source>
</evidence>
<sequence>MDILTAYKISVSNRVLKSFLDHTYVESSKGQKWECFGAAKGGSPCAEGMGDSDISECISQGNVGIRYGVTGVCHQATNRLLSPSNVRLDSNVRGYFLSYATYGEFGLDHNEWIERQSKCEVADHRLNNYPLLEALLLQKASVLHSSPNVAFDPNLNLSQVHKSEVISLTKHWKLKFLDHAIDFVKSNLLAQHYVYKVNQDANTYVHKIANNIGYTNCAALMGQRLTPLTIVQLLENDKIE</sequence>
<comment type="caution">
    <text evidence="1">The sequence shown here is derived from an EMBL/GenBank/DDBJ whole genome shotgun (WGS) entry which is preliminary data.</text>
</comment>
<reference evidence="2" key="1">
    <citation type="submission" date="2019-07" db="EMBL/GenBank/DDBJ databases">
        <title>Shewanella sp. YLB-08 draft genomic sequence.</title>
        <authorList>
            <person name="Yu L."/>
        </authorList>
    </citation>
    <scope>NUCLEOTIDE SEQUENCE [LARGE SCALE GENOMIC DNA]</scope>
    <source>
        <strain evidence="2">JCM 20706</strain>
    </source>
</reference>
<organism evidence="1 2">
    <name type="scientific">Shewanella hanedai</name>
    <name type="common">Alteromonas hanedai</name>
    <dbReference type="NCBI Taxonomy" id="25"/>
    <lineage>
        <taxon>Bacteria</taxon>
        <taxon>Pseudomonadati</taxon>
        <taxon>Pseudomonadota</taxon>
        <taxon>Gammaproteobacteria</taxon>
        <taxon>Alteromonadales</taxon>
        <taxon>Shewanellaceae</taxon>
        <taxon>Shewanella</taxon>
    </lineage>
</organism>
<accession>A0A553JEC3</accession>
<proteinExistence type="predicted"/>
<dbReference type="RefSeq" id="WP_144042851.1">
    <property type="nucleotide sequence ID" value="NZ_BMPL01000060.1"/>
</dbReference>
<evidence type="ECO:0000313" key="2">
    <source>
        <dbReference type="Proteomes" id="UP000318126"/>
    </source>
</evidence>
<dbReference type="AlphaFoldDB" id="A0A553JEC3"/>
<gene>
    <name evidence="1" type="ORF">FN961_24935</name>
</gene>
<dbReference type="OrthoDB" id="6064768at2"/>
<dbReference type="Proteomes" id="UP000318126">
    <property type="component" value="Unassembled WGS sequence"/>
</dbReference>
<protein>
    <submittedName>
        <fullName evidence="1">Uncharacterized protein</fullName>
    </submittedName>
</protein>
<name>A0A553JEC3_SHEHA</name>